<keyword evidence="4" id="KW-1185">Reference proteome</keyword>
<dbReference type="SUPFAM" id="SSF52980">
    <property type="entry name" value="Restriction endonuclease-like"/>
    <property type="match status" value="1"/>
</dbReference>
<dbReference type="Proteomes" id="UP000016587">
    <property type="component" value="Chromosome"/>
</dbReference>
<evidence type="ECO:0000313" key="4">
    <source>
        <dbReference type="Proteomes" id="UP000016587"/>
    </source>
</evidence>
<evidence type="ECO:0000259" key="2">
    <source>
        <dbReference type="Pfam" id="PF05685"/>
    </source>
</evidence>
<dbReference type="Gene3D" id="3.90.1570.10">
    <property type="entry name" value="tt1808, chain A"/>
    <property type="match status" value="1"/>
</dbReference>
<accession>T2GAE1</accession>
<dbReference type="HOGENOM" id="CLU_1508276_0_0_7"/>
<reference evidence="3 4" key="1">
    <citation type="journal article" date="2013" name="J. Bacteriol.">
        <title>Roles of HynAB and Ech, the only two hydrogenases found in the model sulfate reducer Desulfovibrio gigas.</title>
        <authorList>
            <person name="Morais-Silva F.O."/>
            <person name="Santos C.I."/>
            <person name="Rodrigues R."/>
            <person name="Pereira I.A."/>
            <person name="Rodrigues-Pousada C."/>
        </authorList>
    </citation>
    <scope>NUCLEOTIDE SEQUENCE [LARGE SCALE GENOMIC DNA]</scope>
    <source>
        <strain evidence="4">ATCC 19364 / DSM 1382 / NCIMB 9332 / VKM B-1759</strain>
    </source>
</reference>
<dbReference type="InterPro" id="IPR012296">
    <property type="entry name" value="Nuclease_put_TT1808"/>
</dbReference>
<dbReference type="InterPro" id="IPR011335">
    <property type="entry name" value="Restrct_endonuc-II-like"/>
</dbReference>
<dbReference type="Pfam" id="PF05685">
    <property type="entry name" value="Uma2"/>
    <property type="match status" value="1"/>
</dbReference>
<evidence type="ECO:0000313" key="3">
    <source>
        <dbReference type="EMBL" id="AGW12892.1"/>
    </source>
</evidence>
<dbReference type="STRING" id="1121448.DGI_1015"/>
<dbReference type="EMBL" id="CP006585">
    <property type="protein sequence ID" value="AGW12892.1"/>
    <property type="molecule type" value="Genomic_DNA"/>
</dbReference>
<organism evidence="3 4">
    <name type="scientific">Megalodesulfovibrio gigas (strain ATCC 19364 / DSM 1382 / NCIMB 9332 / VKM B-1759)</name>
    <name type="common">Desulfovibrio gigas</name>
    <dbReference type="NCBI Taxonomy" id="1121448"/>
    <lineage>
        <taxon>Bacteria</taxon>
        <taxon>Pseudomonadati</taxon>
        <taxon>Thermodesulfobacteriota</taxon>
        <taxon>Desulfovibrionia</taxon>
        <taxon>Desulfovibrionales</taxon>
        <taxon>Desulfovibrionaceae</taxon>
        <taxon>Megalodesulfovibrio</taxon>
    </lineage>
</organism>
<dbReference type="CDD" id="cd06260">
    <property type="entry name" value="DUF820-like"/>
    <property type="match status" value="1"/>
</dbReference>
<feature type="region of interest" description="Disordered" evidence="1">
    <location>
        <begin position="1"/>
        <end position="26"/>
    </location>
</feature>
<dbReference type="PANTHER" id="PTHR35400">
    <property type="entry name" value="SLR1083 PROTEIN"/>
    <property type="match status" value="1"/>
</dbReference>
<dbReference type="PANTHER" id="PTHR35400:SF1">
    <property type="entry name" value="SLR1083 PROTEIN"/>
    <property type="match status" value="1"/>
</dbReference>
<dbReference type="KEGG" id="dgg:DGI_1015"/>
<dbReference type="AlphaFoldDB" id="T2GAE1"/>
<name>T2GAE1_MEGG1</name>
<feature type="domain" description="Putative restriction endonuclease" evidence="2">
    <location>
        <begin position="58"/>
        <end position="167"/>
    </location>
</feature>
<dbReference type="eggNOG" id="COG4636">
    <property type="taxonomic scope" value="Bacteria"/>
</dbReference>
<dbReference type="InterPro" id="IPR008538">
    <property type="entry name" value="Uma2"/>
</dbReference>
<sequence>MGSGMSKGEHMPTVEPDAPESTARQHEHVRMALAGALTFALAGSPCRVLASPCVGPSVILANDAVCTLLDASEHGGVQPDLAVICEHEPRLPVLVVEVQTPDTLLRDTTRRLALYEALKVREYWIVDVMGQLVHGFALNHEEKYKLFQSAAPGETMESKILPHVSLPAWEGWLTKPNC</sequence>
<proteinExistence type="predicted"/>
<protein>
    <recommendedName>
        <fullName evidence="2">Putative restriction endonuclease domain-containing protein</fullName>
    </recommendedName>
</protein>
<dbReference type="PATRIC" id="fig|1121448.10.peg.1018"/>
<gene>
    <name evidence="3" type="ORF">DGI_1015</name>
</gene>
<evidence type="ECO:0000256" key="1">
    <source>
        <dbReference type="SAM" id="MobiDB-lite"/>
    </source>
</evidence>
<reference evidence="4" key="2">
    <citation type="submission" date="2013-07" db="EMBL/GenBank/DDBJ databases">
        <authorList>
            <person name="Morais-Silva F.O."/>
            <person name="Rezende A.M."/>
            <person name="Pimentel C."/>
            <person name="Resende D.M."/>
            <person name="Santos C.I."/>
            <person name="Clemente C."/>
            <person name="de Oliveira L.M."/>
            <person name="da Silva S.M."/>
            <person name="Costa D.A."/>
            <person name="Varela-Raposo A."/>
            <person name="Horacio E.C.A."/>
            <person name="Matos M."/>
            <person name="Flores O."/>
            <person name="Ruiz J.C."/>
            <person name="Rodrigues-Pousada C."/>
        </authorList>
    </citation>
    <scope>NUCLEOTIDE SEQUENCE [LARGE SCALE GENOMIC DNA]</scope>
    <source>
        <strain evidence="4">ATCC 19364 / DSM 1382 / NCIMB 9332 / VKM B-1759</strain>
    </source>
</reference>